<organism evidence="11 12">
    <name type="scientific">Periplaneta americana</name>
    <name type="common">American cockroach</name>
    <name type="synonym">Blatta americana</name>
    <dbReference type="NCBI Taxonomy" id="6978"/>
    <lineage>
        <taxon>Eukaryota</taxon>
        <taxon>Metazoa</taxon>
        <taxon>Ecdysozoa</taxon>
        <taxon>Arthropoda</taxon>
        <taxon>Hexapoda</taxon>
        <taxon>Insecta</taxon>
        <taxon>Pterygota</taxon>
        <taxon>Neoptera</taxon>
        <taxon>Polyneoptera</taxon>
        <taxon>Dictyoptera</taxon>
        <taxon>Blattodea</taxon>
        <taxon>Blattoidea</taxon>
        <taxon>Blattidae</taxon>
        <taxon>Blattinae</taxon>
        <taxon>Periplaneta</taxon>
    </lineage>
</organism>
<keyword evidence="3" id="KW-0677">Repeat</keyword>
<dbReference type="Pfam" id="PF00096">
    <property type="entry name" value="zf-C2H2"/>
    <property type="match status" value="6"/>
</dbReference>
<keyword evidence="7" id="KW-0804">Transcription</keyword>
<comment type="caution">
    <text evidence="11">The sequence shown here is derived from an EMBL/GenBank/DDBJ whole genome shotgun (WGS) entry which is preliminary data.</text>
</comment>
<evidence type="ECO:0000256" key="4">
    <source>
        <dbReference type="ARBA" id="ARBA00022771"/>
    </source>
</evidence>
<evidence type="ECO:0000313" key="12">
    <source>
        <dbReference type="Proteomes" id="UP001148838"/>
    </source>
</evidence>
<keyword evidence="6" id="KW-0805">Transcription regulation</keyword>
<feature type="domain" description="C2H2-type" evidence="10">
    <location>
        <begin position="588"/>
        <end position="615"/>
    </location>
</feature>
<evidence type="ECO:0000313" key="11">
    <source>
        <dbReference type="EMBL" id="KAJ4425876.1"/>
    </source>
</evidence>
<evidence type="ECO:0000256" key="5">
    <source>
        <dbReference type="ARBA" id="ARBA00022833"/>
    </source>
</evidence>
<dbReference type="InterPro" id="IPR013087">
    <property type="entry name" value="Znf_C2H2_type"/>
</dbReference>
<feature type="domain" description="C2H2-type" evidence="10">
    <location>
        <begin position="504"/>
        <end position="531"/>
    </location>
</feature>
<evidence type="ECO:0000256" key="3">
    <source>
        <dbReference type="ARBA" id="ARBA00022737"/>
    </source>
</evidence>
<dbReference type="Proteomes" id="UP001148838">
    <property type="component" value="Unassembled WGS sequence"/>
</dbReference>
<evidence type="ECO:0000256" key="7">
    <source>
        <dbReference type="ARBA" id="ARBA00023163"/>
    </source>
</evidence>
<evidence type="ECO:0000256" key="6">
    <source>
        <dbReference type="ARBA" id="ARBA00023015"/>
    </source>
</evidence>
<keyword evidence="4 9" id="KW-0863">Zinc-finger</keyword>
<keyword evidence="12" id="KW-1185">Reference proteome</keyword>
<keyword evidence="5" id="KW-0862">Zinc</keyword>
<feature type="domain" description="C2H2-type" evidence="10">
    <location>
        <begin position="398"/>
        <end position="425"/>
    </location>
</feature>
<dbReference type="InterPro" id="IPR036236">
    <property type="entry name" value="Znf_C2H2_sf"/>
</dbReference>
<proteinExistence type="predicted"/>
<evidence type="ECO:0000256" key="2">
    <source>
        <dbReference type="ARBA" id="ARBA00022723"/>
    </source>
</evidence>
<feature type="domain" description="C2H2-type" evidence="10">
    <location>
        <begin position="449"/>
        <end position="476"/>
    </location>
</feature>
<dbReference type="SUPFAM" id="SSF57667">
    <property type="entry name" value="beta-beta-alpha zinc fingers"/>
    <property type="match status" value="5"/>
</dbReference>
<evidence type="ECO:0000256" key="1">
    <source>
        <dbReference type="ARBA" id="ARBA00004123"/>
    </source>
</evidence>
<comment type="subcellular location">
    <subcellularLocation>
        <location evidence="1">Nucleus</location>
    </subcellularLocation>
</comment>
<name>A0ABQ8RVX6_PERAM</name>
<dbReference type="PANTHER" id="PTHR24394:SF48">
    <property type="entry name" value="ZINC FINGER PROTEIN 771"/>
    <property type="match status" value="1"/>
</dbReference>
<evidence type="ECO:0000256" key="9">
    <source>
        <dbReference type="PROSITE-ProRule" id="PRU00042"/>
    </source>
</evidence>
<dbReference type="EMBL" id="JAJSOF020000041">
    <property type="protein sequence ID" value="KAJ4425876.1"/>
    <property type="molecule type" value="Genomic_DNA"/>
</dbReference>
<accession>A0ABQ8RVX6</accession>
<reference evidence="11 12" key="1">
    <citation type="journal article" date="2022" name="Allergy">
        <title>Genome assembly and annotation of Periplaneta americana reveal a comprehensive cockroach allergen profile.</title>
        <authorList>
            <person name="Wang L."/>
            <person name="Xiong Q."/>
            <person name="Saelim N."/>
            <person name="Wang L."/>
            <person name="Nong W."/>
            <person name="Wan A.T."/>
            <person name="Shi M."/>
            <person name="Liu X."/>
            <person name="Cao Q."/>
            <person name="Hui J.H.L."/>
            <person name="Sookrung N."/>
            <person name="Leung T.F."/>
            <person name="Tungtrongchitr A."/>
            <person name="Tsui S.K.W."/>
        </authorList>
    </citation>
    <scope>NUCLEOTIDE SEQUENCE [LARGE SCALE GENOMIC DNA]</scope>
    <source>
        <strain evidence="11">PWHHKU_190912</strain>
    </source>
</reference>
<evidence type="ECO:0000256" key="8">
    <source>
        <dbReference type="ARBA" id="ARBA00023242"/>
    </source>
</evidence>
<gene>
    <name evidence="11" type="ORF">ANN_27502</name>
</gene>
<feature type="domain" description="C2H2-type" evidence="10">
    <location>
        <begin position="426"/>
        <end position="448"/>
    </location>
</feature>
<feature type="domain" description="C2H2-type" evidence="10">
    <location>
        <begin position="477"/>
        <end position="504"/>
    </location>
</feature>
<sequence>MGNACYYSIEKLLSSSLLSKNLKVRIYKTVILPVVLYGSETWTLTLREEHRLRVFENKVLRKIFGAKKDEVTGEWRKLRNTELHALYSSPDIIRNIKSRRLRWAGHVARMGESSNAYSVLVGRPEEKDIWGGRDAEELRLQYIIVTSEAKFFEVIKKDRLWRELEERQRFEFVNYKYLPPPNLIPGSQLVYSYAQLSKIPSYYQSHLQLQAGAWVGLATLSGGRQRRNKGMTFDVLVLDFVVTFVMDEIKMEPGSDPMGIQTSCIADVEEKKPLSEEGNLLDLDVTKIKTECIDHRYDVKSEMTFEEAAVPIDFPIVKNEAEEEFCELDPVKEEVNLDVTAEENEVLSESVAVSHNSGVATWYENIPKEDIDTDEKKYDCDSATLRSHGVVHSRDKRITCDVCGRHFSNLGHLKMHARVHAGENVCGKLFTKSKYLKIHSQVHTGEKPLSCEVCGKKFSFLGNLKKHSLVHTGEKPFSCDLCGKGFSLSGNLKRHSRVHKDKPFSCDVCGKSVSKYVSLKRHSRAHVGDKPFTCDLCGRAFSLWGNLNSHSCVERFAKSLSCDVSERSYKEDTRVKRHSCVSMEEKPCSCDVCGRRFSSMDSLNSHSRVHTGEKQLNCHVCHRRFSYEGSLKTHLRDVCEKKCAESSIVKDIESSTEGKSHTSTVPV</sequence>
<dbReference type="Gene3D" id="3.30.160.60">
    <property type="entry name" value="Classic Zinc Finger"/>
    <property type="match status" value="8"/>
</dbReference>
<dbReference type="PROSITE" id="PS00028">
    <property type="entry name" value="ZINC_FINGER_C2H2_1"/>
    <property type="match status" value="5"/>
</dbReference>
<dbReference type="Pfam" id="PF13912">
    <property type="entry name" value="zf-C2H2_6"/>
    <property type="match status" value="1"/>
</dbReference>
<feature type="domain" description="C2H2-type" evidence="10">
    <location>
        <begin position="532"/>
        <end position="559"/>
    </location>
</feature>
<dbReference type="PROSITE" id="PS50157">
    <property type="entry name" value="ZINC_FINGER_C2H2_2"/>
    <property type="match status" value="7"/>
</dbReference>
<dbReference type="PANTHER" id="PTHR24394">
    <property type="entry name" value="ZINC FINGER PROTEIN"/>
    <property type="match status" value="1"/>
</dbReference>
<dbReference type="SMART" id="SM00355">
    <property type="entry name" value="ZnF_C2H2"/>
    <property type="match status" value="8"/>
</dbReference>
<keyword evidence="8" id="KW-0539">Nucleus</keyword>
<keyword evidence="2" id="KW-0479">Metal-binding</keyword>
<evidence type="ECO:0000259" key="10">
    <source>
        <dbReference type="PROSITE" id="PS50157"/>
    </source>
</evidence>
<protein>
    <recommendedName>
        <fullName evidence="10">C2H2-type domain-containing protein</fullName>
    </recommendedName>
</protein>